<dbReference type="PANTHER" id="PTHR11188:SF167">
    <property type="entry name" value="ARRESTIN C-TERMINAL-LIKE DOMAIN-CONTAINING PROTEIN-RELATED"/>
    <property type="match status" value="1"/>
</dbReference>
<dbReference type="STRING" id="568069.A0A1J1IEF7"/>
<comment type="similarity">
    <text evidence="1">Belongs to the arrestin family.</text>
</comment>
<gene>
    <name evidence="5" type="ORF">CLUMA_CG012215</name>
</gene>
<dbReference type="GO" id="GO:0005737">
    <property type="term" value="C:cytoplasm"/>
    <property type="evidence" value="ECO:0007669"/>
    <property type="project" value="TreeGrafter"/>
</dbReference>
<evidence type="ECO:0000313" key="6">
    <source>
        <dbReference type="Proteomes" id="UP000183832"/>
    </source>
</evidence>
<dbReference type="Gene3D" id="2.60.40.640">
    <property type="match status" value="2"/>
</dbReference>
<evidence type="ECO:0000313" key="5">
    <source>
        <dbReference type="EMBL" id="CRK98600.1"/>
    </source>
</evidence>
<dbReference type="EMBL" id="CVRI01000048">
    <property type="protein sequence ID" value="CRK98600.1"/>
    <property type="molecule type" value="Genomic_DNA"/>
</dbReference>
<dbReference type="PANTHER" id="PTHR11188">
    <property type="entry name" value="ARRESTIN DOMAIN CONTAINING PROTEIN"/>
    <property type="match status" value="1"/>
</dbReference>
<protein>
    <submittedName>
        <fullName evidence="5">CLUMA_CG012215, isoform A</fullName>
    </submittedName>
</protein>
<dbReference type="SMART" id="SM01017">
    <property type="entry name" value="Arrestin_C"/>
    <property type="match status" value="1"/>
</dbReference>
<feature type="compositionally biased region" description="Low complexity" evidence="3">
    <location>
        <begin position="311"/>
        <end position="326"/>
    </location>
</feature>
<evidence type="ECO:0000256" key="2">
    <source>
        <dbReference type="ARBA" id="ARBA00022606"/>
    </source>
</evidence>
<dbReference type="Pfam" id="PF02752">
    <property type="entry name" value="Arrestin_C"/>
    <property type="match status" value="1"/>
</dbReference>
<dbReference type="InterPro" id="IPR014752">
    <property type="entry name" value="Arrestin-like_C"/>
</dbReference>
<name>A0A1J1IEF7_9DIPT</name>
<dbReference type="InterPro" id="IPR014756">
    <property type="entry name" value="Ig_E-set"/>
</dbReference>
<proteinExistence type="inferred from homology"/>
<dbReference type="SUPFAM" id="SSF81296">
    <property type="entry name" value="E set domains"/>
    <property type="match status" value="2"/>
</dbReference>
<dbReference type="GO" id="GO:0015031">
    <property type="term" value="P:protein transport"/>
    <property type="evidence" value="ECO:0007669"/>
    <property type="project" value="TreeGrafter"/>
</dbReference>
<sequence>MFDNPNGVFVAGDTIKGVIELQLNEPKKFRGLYFLIYGLAKCRWKMERTKDDSHFNGKTVYLNTKTYLFGSPGGDSIQMPSGTHRYDFLCQLPPLIPGSFEASHGHIRYHIEAVLDVPWSSNKEFKLGFTVIRADDLNNDPSLNLATSGEAVRKFCSLFCMSEPLYIKVTLPRLGFVRGEEIPVTIEFDNKSNKEIRGGKIYVLRIILYHSETPYRATKTEETCITKVSFPGVGKQSSNAFTQKIKLPQGMVLSNSAFCYVLQIFYELKVEIFTNACHKNVKFRFPITIGAIPISTQPLNQTATFMPAQNPEPFFNAPNPSAPAFNTNGQQPYVPSASAPNEDLRNK</sequence>
<organism evidence="5 6">
    <name type="scientific">Clunio marinus</name>
    <dbReference type="NCBI Taxonomy" id="568069"/>
    <lineage>
        <taxon>Eukaryota</taxon>
        <taxon>Metazoa</taxon>
        <taxon>Ecdysozoa</taxon>
        <taxon>Arthropoda</taxon>
        <taxon>Hexapoda</taxon>
        <taxon>Insecta</taxon>
        <taxon>Pterygota</taxon>
        <taxon>Neoptera</taxon>
        <taxon>Endopterygota</taxon>
        <taxon>Diptera</taxon>
        <taxon>Nematocera</taxon>
        <taxon>Chironomoidea</taxon>
        <taxon>Chironomidae</taxon>
        <taxon>Clunio</taxon>
    </lineage>
</organism>
<dbReference type="AlphaFoldDB" id="A0A1J1IEF7"/>
<dbReference type="InterPro" id="IPR011022">
    <property type="entry name" value="Arrestin_C-like"/>
</dbReference>
<evidence type="ECO:0000259" key="4">
    <source>
        <dbReference type="SMART" id="SM01017"/>
    </source>
</evidence>
<dbReference type="OrthoDB" id="7789592at2759"/>
<keyword evidence="6" id="KW-1185">Reference proteome</keyword>
<dbReference type="Pfam" id="PF00339">
    <property type="entry name" value="Arrestin_N"/>
    <property type="match status" value="1"/>
</dbReference>
<feature type="domain" description="Arrestin C-terminal-like" evidence="4">
    <location>
        <begin position="161"/>
        <end position="294"/>
    </location>
</feature>
<dbReference type="Proteomes" id="UP000183832">
    <property type="component" value="Unassembled WGS sequence"/>
</dbReference>
<reference evidence="5 6" key="1">
    <citation type="submission" date="2015-04" db="EMBL/GenBank/DDBJ databases">
        <authorList>
            <person name="Syromyatnikov M.Y."/>
            <person name="Popov V.N."/>
        </authorList>
    </citation>
    <scope>NUCLEOTIDE SEQUENCE [LARGE SCALE GENOMIC DNA]</scope>
</reference>
<accession>A0A1J1IEF7</accession>
<dbReference type="InterPro" id="IPR050357">
    <property type="entry name" value="Arrestin_domain-protein"/>
</dbReference>
<evidence type="ECO:0000256" key="3">
    <source>
        <dbReference type="SAM" id="MobiDB-lite"/>
    </source>
</evidence>
<feature type="region of interest" description="Disordered" evidence="3">
    <location>
        <begin position="311"/>
        <end position="347"/>
    </location>
</feature>
<dbReference type="InterPro" id="IPR011021">
    <property type="entry name" value="Arrestin-like_N"/>
</dbReference>
<evidence type="ECO:0000256" key="1">
    <source>
        <dbReference type="ARBA" id="ARBA00005298"/>
    </source>
</evidence>
<keyword evidence="2" id="KW-0716">Sensory transduction</keyword>